<organism evidence="7 8">
    <name type="scientific">Ceutorhynchus assimilis</name>
    <name type="common">cabbage seed weevil</name>
    <dbReference type="NCBI Taxonomy" id="467358"/>
    <lineage>
        <taxon>Eukaryota</taxon>
        <taxon>Metazoa</taxon>
        <taxon>Ecdysozoa</taxon>
        <taxon>Arthropoda</taxon>
        <taxon>Hexapoda</taxon>
        <taxon>Insecta</taxon>
        <taxon>Pterygota</taxon>
        <taxon>Neoptera</taxon>
        <taxon>Endopterygota</taxon>
        <taxon>Coleoptera</taxon>
        <taxon>Polyphaga</taxon>
        <taxon>Cucujiformia</taxon>
        <taxon>Curculionidae</taxon>
        <taxon>Ceutorhynchinae</taxon>
        <taxon>Ceutorhynchus</taxon>
    </lineage>
</organism>
<dbReference type="CDD" id="cd20507">
    <property type="entry name" value="CYCLIN_CCNB1-like_rpt1"/>
    <property type="match status" value="1"/>
</dbReference>
<keyword evidence="2 4" id="KW-0195">Cyclin</keyword>
<dbReference type="SUPFAM" id="SSF47954">
    <property type="entry name" value="Cyclin-like"/>
    <property type="match status" value="2"/>
</dbReference>
<dbReference type="InterPro" id="IPR006671">
    <property type="entry name" value="Cyclin_N"/>
</dbReference>
<dbReference type="SMART" id="SM01332">
    <property type="entry name" value="Cyclin_C"/>
    <property type="match status" value="1"/>
</dbReference>
<dbReference type="InterPro" id="IPR036915">
    <property type="entry name" value="Cyclin-like_sf"/>
</dbReference>
<protein>
    <submittedName>
        <fullName evidence="7">Uncharacterized protein</fullName>
    </submittedName>
</protein>
<feature type="domain" description="Cyclin-like" evidence="5">
    <location>
        <begin position="196"/>
        <end position="281"/>
    </location>
</feature>
<dbReference type="GO" id="GO:0016538">
    <property type="term" value="F:cyclin-dependent protein serine/threonine kinase regulator activity"/>
    <property type="evidence" value="ECO:0007669"/>
    <property type="project" value="InterPro"/>
</dbReference>
<dbReference type="Pfam" id="PF00134">
    <property type="entry name" value="Cyclin_N"/>
    <property type="match status" value="1"/>
</dbReference>
<dbReference type="EMBL" id="OU892284">
    <property type="protein sequence ID" value="CAG9772813.1"/>
    <property type="molecule type" value="Genomic_DNA"/>
</dbReference>
<keyword evidence="8" id="KW-1185">Reference proteome</keyword>
<dbReference type="GO" id="GO:0005634">
    <property type="term" value="C:nucleus"/>
    <property type="evidence" value="ECO:0007669"/>
    <property type="project" value="UniProtKB-ARBA"/>
</dbReference>
<dbReference type="SMART" id="SM00385">
    <property type="entry name" value="CYCLIN"/>
    <property type="match status" value="2"/>
</dbReference>
<dbReference type="FunFam" id="1.10.472.10:FF:000001">
    <property type="entry name" value="G2/mitotic-specific cyclin"/>
    <property type="match status" value="1"/>
</dbReference>
<dbReference type="InterPro" id="IPR046965">
    <property type="entry name" value="Cyclin_A/B-like"/>
</dbReference>
<dbReference type="Proteomes" id="UP001152799">
    <property type="component" value="Chromosome 8"/>
</dbReference>
<dbReference type="GO" id="GO:0051301">
    <property type="term" value="P:cell division"/>
    <property type="evidence" value="ECO:0007669"/>
    <property type="project" value="UniProtKB-KW"/>
</dbReference>
<comment type="similarity">
    <text evidence="4">Belongs to the cyclin family.</text>
</comment>
<dbReference type="AlphaFoldDB" id="A0A9N9N2E3"/>
<keyword evidence="1" id="KW-0132">Cell division</keyword>
<reference evidence="7" key="1">
    <citation type="submission" date="2022-01" db="EMBL/GenBank/DDBJ databases">
        <authorList>
            <person name="King R."/>
        </authorList>
    </citation>
    <scope>NUCLEOTIDE SEQUENCE</scope>
</reference>
<evidence type="ECO:0000256" key="4">
    <source>
        <dbReference type="RuleBase" id="RU000383"/>
    </source>
</evidence>
<dbReference type="Pfam" id="PF02984">
    <property type="entry name" value="Cyclin_C"/>
    <property type="match status" value="1"/>
</dbReference>
<evidence type="ECO:0000259" key="6">
    <source>
        <dbReference type="SMART" id="SM01332"/>
    </source>
</evidence>
<dbReference type="PIRSF" id="PIRSF001771">
    <property type="entry name" value="Cyclin_A_B_D_E"/>
    <property type="match status" value="1"/>
</dbReference>
<evidence type="ECO:0000256" key="2">
    <source>
        <dbReference type="ARBA" id="ARBA00023127"/>
    </source>
</evidence>
<feature type="domain" description="Cyclin C-terminal" evidence="6">
    <location>
        <begin position="290"/>
        <end position="411"/>
    </location>
</feature>
<dbReference type="InterPro" id="IPR004367">
    <property type="entry name" value="Cyclin_C-dom"/>
</dbReference>
<sequence length="423" mass="47662">MASRPANNIIGRRGVLGDLGNTLHTLNHDPTANLKRNVLEPSRIGVHQKDAAKKTVTDLTKKIVPAASKENNLKINKENAAAVKIPCRKPIRQESLVYPKNKTLAAEKPINKTLIPTSTRNTSLVQPAKASLAQPKTNLLAIYDPDEKSKGDPLLVTEYVQDIMAHLRSLEDQFPIAEKFLEHSKVSPKMRTIVVNWLVDVHKNFSMGLETLYLSISILDRYLQVNQAVDRNILQLVGTSALLLAGKYEEVYIPDLTDFVYICDDAFTKKQILQMEMDICKKLGFRMGWPIATYFLRRYSKVANARHDHHNLAKYILEAALLEYHLAHVKPSIQAAAASCLALAIINEAMNPEKLWTPSLVHYSKYKYSDFKHIVHEFARMISKADTCKYDSVRLKYSTSKFGKVSLSCKLEGPLIRKLSSAK</sequence>
<keyword evidence="3" id="KW-0131">Cell cycle</keyword>
<dbReference type="GO" id="GO:0044772">
    <property type="term" value="P:mitotic cell cycle phase transition"/>
    <property type="evidence" value="ECO:0007669"/>
    <property type="project" value="InterPro"/>
</dbReference>
<proteinExistence type="inferred from homology"/>
<gene>
    <name evidence="7" type="ORF">CEUTPL_LOCUS13216</name>
</gene>
<accession>A0A9N9N2E3</accession>
<dbReference type="InterPro" id="IPR048258">
    <property type="entry name" value="Cyclins_cyclin-box"/>
</dbReference>
<name>A0A9N9N2E3_9CUCU</name>
<evidence type="ECO:0000313" key="7">
    <source>
        <dbReference type="EMBL" id="CAG9772813.1"/>
    </source>
</evidence>
<dbReference type="Gene3D" id="1.10.472.10">
    <property type="entry name" value="Cyclin-like"/>
    <property type="match status" value="2"/>
</dbReference>
<dbReference type="PROSITE" id="PS00292">
    <property type="entry name" value="CYCLINS"/>
    <property type="match status" value="1"/>
</dbReference>
<evidence type="ECO:0000256" key="1">
    <source>
        <dbReference type="ARBA" id="ARBA00022618"/>
    </source>
</evidence>
<feature type="domain" description="Cyclin-like" evidence="5">
    <location>
        <begin position="294"/>
        <end position="380"/>
    </location>
</feature>
<dbReference type="PANTHER" id="PTHR10177">
    <property type="entry name" value="CYCLINS"/>
    <property type="match status" value="1"/>
</dbReference>
<dbReference type="InterPro" id="IPR013763">
    <property type="entry name" value="Cyclin-like_dom"/>
</dbReference>
<dbReference type="OrthoDB" id="5590282at2759"/>
<evidence type="ECO:0000313" key="8">
    <source>
        <dbReference type="Proteomes" id="UP001152799"/>
    </source>
</evidence>
<dbReference type="InterPro" id="IPR039361">
    <property type="entry name" value="Cyclin"/>
</dbReference>
<evidence type="ECO:0000256" key="3">
    <source>
        <dbReference type="ARBA" id="ARBA00023306"/>
    </source>
</evidence>
<evidence type="ECO:0000259" key="5">
    <source>
        <dbReference type="SMART" id="SM00385"/>
    </source>
</evidence>